<evidence type="ECO:0000256" key="7">
    <source>
        <dbReference type="ARBA" id="ARBA00022553"/>
    </source>
</evidence>
<dbReference type="GO" id="GO:0070830">
    <property type="term" value="P:bicellular tight junction assembly"/>
    <property type="evidence" value="ECO:0007669"/>
    <property type="project" value="InterPro"/>
</dbReference>
<evidence type="ECO:0000256" key="8">
    <source>
        <dbReference type="ARBA" id="ARBA00022692"/>
    </source>
</evidence>
<evidence type="ECO:0000256" key="11">
    <source>
        <dbReference type="ARBA" id="ARBA00023054"/>
    </source>
</evidence>
<dbReference type="SUPFAM" id="SSF144292">
    <property type="entry name" value="occludin/ELL-like"/>
    <property type="match status" value="1"/>
</dbReference>
<dbReference type="InParanoid" id="A0A2I4DB22"/>
<evidence type="ECO:0000256" key="16">
    <source>
        <dbReference type="SAM" id="MobiDB-lite"/>
    </source>
</evidence>
<evidence type="ECO:0000256" key="10">
    <source>
        <dbReference type="ARBA" id="ARBA00022989"/>
    </source>
</evidence>
<dbReference type="FunCoup" id="A0A2I4DB22">
    <property type="interactions" value="1016"/>
</dbReference>
<dbReference type="InterPro" id="IPR031176">
    <property type="entry name" value="ELL/occludin"/>
</dbReference>
<evidence type="ECO:0000256" key="14">
    <source>
        <dbReference type="PROSITE-ProRule" id="PRU00581"/>
    </source>
</evidence>
<evidence type="ECO:0000256" key="1">
    <source>
        <dbReference type="ARBA" id="ARBA00004435"/>
    </source>
</evidence>
<keyword evidence="20" id="KW-1185">Reference proteome</keyword>
<name>A0A2I4DB22_AUSLI</name>
<feature type="compositionally biased region" description="Acidic residues" evidence="16">
    <location>
        <begin position="385"/>
        <end position="394"/>
    </location>
</feature>
<dbReference type="Pfam" id="PF07303">
    <property type="entry name" value="Occludin_ELL"/>
    <property type="match status" value="1"/>
</dbReference>
<feature type="domain" description="OCEL" evidence="19">
    <location>
        <begin position="390"/>
        <end position="497"/>
    </location>
</feature>
<comment type="subcellular location">
    <subcellularLocation>
        <location evidence="1">Cell junction</location>
        <location evidence="1">Tight junction</location>
    </subcellularLocation>
    <subcellularLocation>
        <location evidence="2">Cell membrane</location>
        <topology evidence="2">Multi-pass membrane protein</topology>
    </subcellularLocation>
</comment>
<dbReference type="Gene3D" id="6.10.140.340">
    <property type="match status" value="1"/>
</dbReference>
<feature type="region of interest" description="Disordered" evidence="16">
    <location>
        <begin position="349"/>
        <end position="407"/>
    </location>
</feature>
<protein>
    <recommendedName>
        <fullName evidence="4">Occludin</fullName>
    </recommendedName>
</protein>
<keyword evidence="5" id="KW-0796">Tight junction</keyword>
<dbReference type="KEGG" id="alim:106536663"/>
<dbReference type="Pfam" id="PF01284">
    <property type="entry name" value="MARVEL"/>
    <property type="match status" value="1"/>
</dbReference>
<accession>A0A2I4DB22</accession>
<dbReference type="GO" id="GO:0031410">
    <property type="term" value="C:cytoplasmic vesicle"/>
    <property type="evidence" value="ECO:0007669"/>
    <property type="project" value="TreeGrafter"/>
</dbReference>
<keyword evidence="9" id="KW-0965">Cell junction</keyword>
<keyword evidence="11" id="KW-0175">Coiled coil</keyword>
<gene>
    <name evidence="21" type="primary">oclna</name>
</gene>
<keyword evidence="6" id="KW-1003">Cell membrane</keyword>
<evidence type="ECO:0000256" key="9">
    <source>
        <dbReference type="ARBA" id="ARBA00022949"/>
    </source>
</evidence>
<evidence type="ECO:0000256" key="17">
    <source>
        <dbReference type="SAM" id="Phobius"/>
    </source>
</evidence>
<evidence type="ECO:0000256" key="3">
    <source>
        <dbReference type="ARBA" id="ARBA00009171"/>
    </source>
</evidence>
<proteinExistence type="inferred from homology"/>
<evidence type="ECO:0000256" key="4">
    <source>
        <dbReference type="ARBA" id="ARBA00016772"/>
    </source>
</evidence>
<dbReference type="InterPro" id="IPR008253">
    <property type="entry name" value="Marvel"/>
</dbReference>
<dbReference type="GO" id="GO:0005923">
    <property type="term" value="C:bicellular tight junction"/>
    <property type="evidence" value="ECO:0007669"/>
    <property type="project" value="UniProtKB-SubCell"/>
</dbReference>
<evidence type="ECO:0000256" key="12">
    <source>
        <dbReference type="ARBA" id="ARBA00023136"/>
    </source>
</evidence>
<evidence type="ECO:0000313" key="20">
    <source>
        <dbReference type="Proteomes" id="UP000192220"/>
    </source>
</evidence>
<feature type="transmembrane region" description="Helical" evidence="17">
    <location>
        <begin position="130"/>
        <end position="149"/>
    </location>
</feature>
<evidence type="ECO:0000256" key="6">
    <source>
        <dbReference type="ARBA" id="ARBA00022475"/>
    </source>
</evidence>
<dbReference type="STRING" id="52670.A0A2I4DB22"/>
<feature type="transmembrane region" description="Helical" evidence="17">
    <location>
        <begin position="234"/>
        <end position="255"/>
    </location>
</feature>
<dbReference type="CTD" id="405757"/>
<dbReference type="PRINTS" id="PR01258">
    <property type="entry name" value="OCCLUDIN"/>
</dbReference>
<evidence type="ECO:0000256" key="15">
    <source>
        <dbReference type="PROSITE-ProRule" id="PRU01324"/>
    </source>
</evidence>
<dbReference type="AlphaFoldDB" id="A0A2I4DB22"/>
<dbReference type="GO" id="GO:0016324">
    <property type="term" value="C:apical plasma membrane"/>
    <property type="evidence" value="ECO:0007669"/>
    <property type="project" value="TreeGrafter"/>
</dbReference>
<keyword evidence="10 17" id="KW-1133">Transmembrane helix</keyword>
<dbReference type="InterPro" id="IPR010844">
    <property type="entry name" value="Occludin_ELL"/>
</dbReference>
<organism evidence="20 21">
    <name type="scientific">Austrofundulus limnaeus</name>
    <name type="common">Annual killifish</name>
    <dbReference type="NCBI Taxonomy" id="52670"/>
    <lineage>
        <taxon>Eukaryota</taxon>
        <taxon>Metazoa</taxon>
        <taxon>Chordata</taxon>
        <taxon>Craniata</taxon>
        <taxon>Vertebrata</taxon>
        <taxon>Euteleostomi</taxon>
        <taxon>Actinopterygii</taxon>
        <taxon>Neopterygii</taxon>
        <taxon>Teleostei</taxon>
        <taxon>Neoteleostei</taxon>
        <taxon>Acanthomorphata</taxon>
        <taxon>Ovalentaria</taxon>
        <taxon>Atherinomorphae</taxon>
        <taxon>Cyprinodontiformes</taxon>
        <taxon>Rivulidae</taxon>
        <taxon>Austrofundulus</taxon>
    </lineage>
</organism>
<keyword evidence="12 14" id="KW-0472">Membrane</keyword>
<feature type="region of interest" description="Disordered" evidence="16">
    <location>
        <begin position="313"/>
        <end position="337"/>
    </location>
</feature>
<feature type="domain" description="MARVEL" evidence="18">
    <location>
        <begin position="43"/>
        <end position="259"/>
    </location>
</feature>
<keyword evidence="13" id="KW-1015">Disulfide bond</keyword>
<reference evidence="21" key="1">
    <citation type="submission" date="2025-08" db="UniProtKB">
        <authorList>
            <consortium name="RefSeq"/>
        </authorList>
    </citation>
    <scope>IDENTIFICATION</scope>
</reference>
<dbReference type="PANTHER" id="PTHR23288">
    <property type="entry name" value="OCCLUDIN AND RNA POLYMERASE II ELONGATION FACTOR ELL"/>
    <property type="match status" value="1"/>
</dbReference>
<dbReference type="RefSeq" id="XP_013889438.1">
    <property type="nucleotide sequence ID" value="XM_014033984.1"/>
</dbReference>
<feature type="transmembrane region" description="Helical" evidence="17">
    <location>
        <begin position="50"/>
        <end position="72"/>
    </location>
</feature>
<comment type="similarity">
    <text evidence="3 15">Belongs to the ELL/occludin family.</text>
</comment>
<dbReference type="InterPro" id="IPR002958">
    <property type="entry name" value="Occludin"/>
</dbReference>
<dbReference type="OrthoDB" id="8867927at2759"/>
<evidence type="ECO:0000256" key="13">
    <source>
        <dbReference type="ARBA" id="ARBA00023157"/>
    </source>
</evidence>
<evidence type="ECO:0000256" key="2">
    <source>
        <dbReference type="ARBA" id="ARBA00004651"/>
    </source>
</evidence>
<keyword evidence="8 14" id="KW-0812">Transmembrane</keyword>
<sequence>MSSKPNGSPPPYEEENGYNIAPSQPAYSYYPDDEFQHFYRWTSPPGVLKIMAILVIVLCVAIFVCVASTLAWDSQGAMAGFGGSYTGNYGTYGGTGYSGTFGGGAYGAGNNYGYGSLGGNYYDPRSGKGFMIAMAVMVAIFVLAVFIIIVSHQSLSESRKFYLAVVIICAFLALLMLIATIVYLMAVNPMAQSYGSVYGNQIAALCAQYQQPQMTGMFTNQYLYHYCVVEPQEAIAIVFGFLVTAALIIMLVFALKTRQKIQSFGKSNIFWKKVKLVDDVAPPQDVEAWVKNVSAAPEVAVVSDYPEKLRGSRSFLDDESTSYDKPPISYTPQPVVDDQPLQHAAPYFSNSEIASSAGRPKKRRPGRPRRTGEQDYDTDYNSSGDELDDNDFDSEFPPVANEQERNDYKREFDRDHQEYKDLQAELDAINKNLSELDNELDQLEEGSPQYLDALDEYSRLKDFKKSSDYQVKKRRCKYLKQKLNHIKKMVSDYDRMA</sequence>
<feature type="compositionally biased region" description="Basic residues" evidence="16">
    <location>
        <begin position="359"/>
        <end position="369"/>
    </location>
</feature>
<dbReference type="PROSITE" id="PS51225">
    <property type="entry name" value="MARVEL"/>
    <property type="match status" value="1"/>
</dbReference>
<evidence type="ECO:0000259" key="18">
    <source>
        <dbReference type="PROSITE" id="PS51225"/>
    </source>
</evidence>
<evidence type="ECO:0000259" key="19">
    <source>
        <dbReference type="PROSITE" id="PS51980"/>
    </source>
</evidence>
<keyword evidence="7" id="KW-0597">Phosphoprotein</keyword>
<feature type="transmembrane region" description="Helical" evidence="17">
    <location>
        <begin position="161"/>
        <end position="186"/>
    </location>
</feature>
<dbReference type="PROSITE" id="PS51980">
    <property type="entry name" value="OCEL"/>
    <property type="match status" value="1"/>
</dbReference>
<dbReference type="Proteomes" id="UP000192220">
    <property type="component" value="Unplaced"/>
</dbReference>
<evidence type="ECO:0000256" key="5">
    <source>
        <dbReference type="ARBA" id="ARBA00022427"/>
    </source>
</evidence>
<dbReference type="PANTHER" id="PTHR23288:SF4">
    <property type="entry name" value="OCCLUDIN"/>
    <property type="match status" value="1"/>
</dbReference>
<evidence type="ECO:0000313" key="21">
    <source>
        <dbReference type="RefSeq" id="XP_013889438.1"/>
    </source>
</evidence>